<dbReference type="OrthoDB" id="6467303at2759"/>
<gene>
    <name evidence="1" type="ORF">TNIN_30991</name>
</gene>
<comment type="caution">
    <text evidence="1">The sequence shown here is derived from an EMBL/GenBank/DDBJ whole genome shotgun (WGS) entry which is preliminary data.</text>
</comment>
<evidence type="ECO:0000313" key="1">
    <source>
        <dbReference type="EMBL" id="GFY68044.1"/>
    </source>
</evidence>
<organism evidence="1 2">
    <name type="scientific">Trichonephila inaurata madagascariensis</name>
    <dbReference type="NCBI Taxonomy" id="2747483"/>
    <lineage>
        <taxon>Eukaryota</taxon>
        <taxon>Metazoa</taxon>
        <taxon>Ecdysozoa</taxon>
        <taxon>Arthropoda</taxon>
        <taxon>Chelicerata</taxon>
        <taxon>Arachnida</taxon>
        <taxon>Araneae</taxon>
        <taxon>Araneomorphae</taxon>
        <taxon>Entelegynae</taxon>
        <taxon>Araneoidea</taxon>
        <taxon>Nephilidae</taxon>
        <taxon>Trichonephila</taxon>
        <taxon>Trichonephila inaurata</taxon>
    </lineage>
</organism>
<protein>
    <submittedName>
        <fullName evidence="1">Uncharacterized protein</fullName>
    </submittedName>
</protein>
<sequence length="114" mass="13371">MGPQDKRHNQNMLEKELGIHIKLKKNCVSHILMAKHTWLSFGTREKASEPGELISADVCGQFESFQKKRYLVVFKRQLYKVSLWLPNKREVKKALECMLAHIEDTGIFYERIPL</sequence>
<keyword evidence="2" id="KW-1185">Reference proteome</keyword>
<dbReference type="EMBL" id="BMAV01016855">
    <property type="protein sequence ID" value="GFY68044.1"/>
    <property type="molecule type" value="Genomic_DNA"/>
</dbReference>
<reference evidence="1" key="1">
    <citation type="submission" date="2020-08" db="EMBL/GenBank/DDBJ databases">
        <title>Multicomponent nature underlies the extraordinary mechanical properties of spider dragline silk.</title>
        <authorList>
            <person name="Kono N."/>
            <person name="Nakamura H."/>
            <person name="Mori M."/>
            <person name="Yoshida Y."/>
            <person name="Ohtoshi R."/>
            <person name="Malay A.D."/>
            <person name="Moran D.A.P."/>
            <person name="Tomita M."/>
            <person name="Numata K."/>
            <person name="Arakawa K."/>
        </authorList>
    </citation>
    <scope>NUCLEOTIDE SEQUENCE</scope>
</reference>
<dbReference type="AlphaFoldDB" id="A0A8X7CDS4"/>
<dbReference type="Proteomes" id="UP000886998">
    <property type="component" value="Unassembled WGS sequence"/>
</dbReference>
<accession>A0A8X7CDS4</accession>
<evidence type="ECO:0000313" key="2">
    <source>
        <dbReference type="Proteomes" id="UP000886998"/>
    </source>
</evidence>
<name>A0A8X7CDS4_9ARAC</name>
<proteinExistence type="predicted"/>